<dbReference type="HOGENOM" id="CLU_1369568_0_0_2"/>
<keyword evidence="2" id="KW-1185">Reference proteome</keyword>
<name>K0IL38_NITGG</name>
<dbReference type="BioCyc" id="CNIT1237085:G1324-2380-MONOMER"/>
<proteinExistence type="predicted"/>
<dbReference type="InParanoid" id="K0IL38"/>
<protein>
    <submittedName>
        <fullName evidence="1">Uncharacterized protein</fullName>
    </submittedName>
</protein>
<sequence length="199" mass="21163">MNKPIITLVVLFVTASLAAAADVLAAIGAATIFAQSALAQTTTTTTSTTQENNTTSLAIHIQITKDATSSYAISEGSAQIGSFDTVYVITGLIDDISGNNNLITSTIQDDFNASSTAGYVMAQETTASSNNSTQTTTTTTLPNQFASSEEIRQRIADEIQKGIEAAERSEERYAEIRCNFGMDLPRFECMSIPLLGQVQ</sequence>
<dbReference type="RefSeq" id="WP_015019842.1">
    <property type="nucleotide sequence ID" value="NC_018719.1"/>
</dbReference>
<gene>
    <name evidence="1" type="ordered locus">Ngar_c23820</name>
</gene>
<evidence type="ECO:0000313" key="1">
    <source>
        <dbReference type="EMBL" id="AFU59307.1"/>
    </source>
</evidence>
<evidence type="ECO:0000313" key="2">
    <source>
        <dbReference type="Proteomes" id="UP000008037"/>
    </source>
</evidence>
<organism evidence="1 2">
    <name type="scientific">Nitrososphaera gargensis (strain Ga9.2)</name>
    <dbReference type="NCBI Taxonomy" id="1237085"/>
    <lineage>
        <taxon>Archaea</taxon>
        <taxon>Nitrososphaerota</taxon>
        <taxon>Nitrososphaeria</taxon>
        <taxon>Nitrososphaerales</taxon>
        <taxon>Nitrososphaeraceae</taxon>
        <taxon>Nitrososphaera</taxon>
    </lineage>
</organism>
<dbReference type="GeneID" id="13794399"/>
<dbReference type="Proteomes" id="UP000008037">
    <property type="component" value="Chromosome"/>
</dbReference>
<dbReference type="KEGG" id="nga:Ngar_c23820"/>
<dbReference type="EMBL" id="CP002408">
    <property type="protein sequence ID" value="AFU59307.1"/>
    <property type="molecule type" value="Genomic_DNA"/>
</dbReference>
<dbReference type="STRING" id="1237085.Ngar_c23820"/>
<reference evidence="1" key="1">
    <citation type="journal article" date="2012" name="Environ. Microbiol.">
        <title>The genome of the ammonia-oxidizing Candidatus Nitrososphaera gargensis: insights into metabolic versatility and environmental adaptations.</title>
        <authorList>
            <person name="Spang A."/>
            <person name="Poehlein A."/>
            <person name="Offre P."/>
            <person name="Zumbragel S."/>
            <person name="Haider S."/>
            <person name="Rychlik N."/>
            <person name="Nowka B."/>
            <person name="Schmeisser C."/>
            <person name="Lebedeva E.V."/>
            <person name="Rattei T."/>
            <person name="Bohm C."/>
            <person name="Schmid M."/>
            <person name="Galushko A."/>
            <person name="Hatzenpichler R."/>
            <person name="Weinmaier T."/>
            <person name="Daniel R."/>
            <person name="Schleper C."/>
            <person name="Spieck E."/>
            <person name="Streit W."/>
            <person name="Wagner M."/>
        </authorList>
    </citation>
    <scope>NUCLEOTIDE SEQUENCE [LARGE SCALE GENOMIC DNA]</scope>
    <source>
        <strain evidence="1">Enrichment culture Ga9.2</strain>
    </source>
</reference>
<accession>K0IL38</accession>
<dbReference type="AlphaFoldDB" id="K0IL38"/>